<name>Q2GBZ3_NOVAD</name>
<dbReference type="HOGENOM" id="CLU_033323_7_0_5"/>
<evidence type="ECO:0000256" key="7">
    <source>
        <dbReference type="PIRSR" id="PIRSR613078-2"/>
    </source>
</evidence>
<dbReference type="GO" id="GO:0006096">
    <property type="term" value="P:glycolytic process"/>
    <property type="evidence" value="ECO:0007669"/>
    <property type="project" value="UniProtKB-KW"/>
</dbReference>
<feature type="binding site" evidence="7">
    <location>
        <position position="91"/>
    </location>
    <ligand>
        <name>substrate</name>
    </ligand>
</feature>
<evidence type="ECO:0000256" key="2">
    <source>
        <dbReference type="ARBA" id="ARBA00012028"/>
    </source>
</evidence>
<dbReference type="InterPro" id="IPR029033">
    <property type="entry name" value="His_PPase_superfam"/>
</dbReference>
<dbReference type="InterPro" id="IPR005952">
    <property type="entry name" value="Phosphogly_mut1"/>
</dbReference>
<reference evidence="9" key="1">
    <citation type="submission" date="2006-01" db="EMBL/GenBank/DDBJ databases">
        <title>Complete sequence of Novosphingobium aromaticivorans DSM 12444.</title>
        <authorList>
            <consortium name="US DOE Joint Genome Institute"/>
            <person name="Copeland A."/>
            <person name="Lucas S."/>
            <person name="Lapidus A."/>
            <person name="Barry K."/>
            <person name="Detter J.C."/>
            <person name="Glavina T."/>
            <person name="Hammon N."/>
            <person name="Israni S."/>
            <person name="Pitluck S."/>
            <person name="Chain P."/>
            <person name="Malfatti S."/>
            <person name="Shin M."/>
            <person name="Vergez L."/>
            <person name="Schmutz J."/>
            <person name="Larimer F."/>
            <person name="Land M."/>
            <person name="Kyrpides N."/>
            <person name="Ivanova N."/>
            <person name="Fredrickson J."/>
            <person name="Balkwill D."/>
            <person name="Romine M.F."/>
            <person name="Richardson P."/>
        </authorList>
    </citation>
    <scope>NUCLEOTIDE SEQUENCE [LARGE SCALE GENOMIC DNA]</scope>
    <source>
        <strain evidence="9">ATCC 700278 / DSM 12444 / CCUG 56034 / CIP 105152 / NBRC 16084 / F199</strain>
    </source>
</reference>
<dbReference type="InterPro" id="IPR013078">
    <property type="entry name" value="His_Pase_superF_clade-1"/>
</dbReference>
<dbReference type="PROSITE" id="PS00175">
    <property type="entry name" value="PG_MUTASE"/>
    <property type="match status" value="1"/>
</dbReference>
<dbReference type="AlphaFoldDB" id="Q2GBZ3"/>
<proteinExistence type="inferred from homology"/>
<dbReference type="EMBL" id="CP000248">
    <property type="protein sequence ID" value="ABD24630.1"/>
    <property type="molecule type" value="Genomic_DNA"/>
</dbReference>
<evidence type="ECO:0000256" key="1">
    <source>
        <dbReference type="ARBA" id="ARBA00006717"/>
    </source>
</evidence>
<dbReference type="eggNOG" id="COG0406">
    <property type="taxonomic scope" value="Bacteria"/>
</dbReference>
<evidence type="ECO:0000313" key="8">
    <source>
        <dbReference type="EMBL" id="ABD24630.1"/>
    </source>
</evidence>
<evidence type="ECO:0000256" key="6">
    <source>
        <dbReference type="PIRSR" id="PIRSR613078-1"/>
    </source>
</evidence>
<comment type="similarity">
    <text evidence="1">Belongs to the phosphoglycerate mutase family. BPG-dependent PGAM subfamily.</text>
</comment>
<feature type="binding site" evidence="7">
    <location>
        <begin position="25"/>
        <end position="32"/>
    </location>
    <ligand>
        <name>substrate</name>
    </ligand>
</feature>
<keyword evidence="3" id="KW-0312">Gluconeogenesis</keyword>
<dbReference type="SMART" id="SM00855">
    <property type="entry name" value="PGAM"/>
    <property type="match status" value="1"/>
</dbReference>
<accession>Q2GBZ3</accession>
<protein>
    <recommendedName>
        <fullName evidence="2">phosphoglycerate mutase (2,3-diphosphoglycerate-dependent)</fullName>
        <ecNumber evidence="2">5.4.2.11</ecNumber>
    </recommendedName>
</protein>
<dbReference type="GO" id="GO:0006094">
    <property type="term" value="P:gluconeogenesis"/>
    <property type="evidence" value="ECO:0007669"/>
    <property type="project" value="UniProtKB-KW"/>
</dbReference>
<dbReference type="InterPro" id="IPR001345">
    <property type="entry name" value="PG/BPGM_mutase_AS"/>
</dbReference>
<dbReference type="Gene3D" id="3.40.50.1240">
    <property type="entry name" value="Phosphoglycerate mutase-like"/>
    <property type="match status" value="1"/>
</dbReference>
<feature type="active site" description="Proton donor/acceptor" evidence="6">
    <location>
        <position position="119"/>
    </location>
</feature>
<sequence>MIDMNDTEQHLKARERWPSVLWLIRHGQSAGNVARDMAMAAGDLRIALDHRDVDVPLSGLGREQARALGHWFASGEEGGRPEIVLASPYARAVQTAELFREAGGCSPALRICVDERLREKEFGILDGLTTLGIREFQPEQADFRKVLGKFYHRPPGGESWVDVIFRLRALLDTVSLHYAGKRVMIVAHQVVVLCLRYIIEHMTEADILAIDREGDIANCAITQYRLERGGPGDGELVLERFNVVAPMIREGTPATREPDQMVAARG</sequence>
<keyword evidence="5" id="KW-0413">Isomerase</keyword>
<feature type="active site" description="Tele-phosphohistidine intermediate" evidence="6">
    <location>
        <position position="26"/>
    </location>
</feature>
<evidence type="ECO:0000313" key="9">
    <source>
        <dbReference type="Proteomes" id="UP000009134"/>
    </source>
</evidence>
<evidence type="ECO:0000256" key="4">
    <source>
        <dbReference type="ARBA" id="ARBA00023152"/>
    </source>
</evidence>
<dbReference type="KEGG" id="nar:Saro_0181"/>
<keyword evidence="9" id="KW-1185">Reference proteome</keyword>
<dbReference type="Proteomes" id="UP000009134">
    <property type="component" value="Chromosome"/>
</dbReference>
<keyword evidence="4" id="KW-0324">Glycolysis</keyword>
<evidence type="ECO:0000256" key="5">
    <source>
        <dbReference type="ARBA" id="ARBA00023235"/>
    </source>
</evidence>
<evidence type="ECO:0000256" key="3">
    <source>
        <dbReference type="ARBA" id="ARBA00022432"/>
    </source>
</evidence>
<dbReference type="Pfam" id="PF00300">
    <property type="entry name" value="His_Phos_1"/>
    <property type="match status" value="1"/>
</dbReference>
<organism evidence="8 9">
    <name type="scientific">Novosphingobium aromaticivorans (strain ATCC 700278 / DSM 12444 / CCUG 56034 / CIP 105152 / NBRC 16084 / F199)</name>
    <dbReference type="NCBI Taxonomy" id="279238"/>
    <lineage>
        <taxon>Bacteria</taxon>
        <taxon>Pseudomonadati</taxon>
        <taxon>Pseudomonadota</taxon>
        <taxon>Alphaproteobacteria</taxon>
        <taxon>Sphingomonadales</taxon>
        <taxon>Sphingomonadaceae</taxon>
        <taxon>Novosphingobium</taxon>
    </lineage>
</organism>
<dbReference type="GO" id="GO:0004619">
    <property type="term" value="F:phosphoglycerate mutase activity"/>
    <property type="evidence" value="ECO:0007669"/>
    <property type="project" value="UniProtKB-EC"/>
</dbReference>
<dbReference type="EC" id="5.4.2.11" evidence="2"/>
<dbReference type="STRING" id="279238.Saro_0181"/>
<dbReference type="CDD" id="cd07067">
    <property type="entry name" value="HP_PGM_like"/>
    <property type="match status" value="1"/>
</dbReference>
<gene>
    <name evidence="8" type="ordered locus">Saro_0181</name>
</gene>
<dbReference type="PANTHER" id="PTHR11931">
    <property type="entry name" value="PHOSPHOGLYCERATE MUTASE"/>
    <property type="match status" value="1"/>
</dbReference>
<dbReference type="SUPFAM" id="SSF53254">
    <property type="entry name" value="Phosphoglycerate mutase-like"/>
    <property type="match status" value="1"/>
</dbReference>